<accession>A0ABY3PLR4</accession>
<dbReference type="Proteomes" id="UP001054846">
    <property type="component" value="Chromosome"/>
</dbReference>
<dbReference type="PANTHER" id="PTHR33992:SF1">
    <property type="entry name" value="RIBONUCLEASE P PROTEIN COMPONENT"/>
    <property type="match status" value="1"/>
</dbReference>
<evidence type="ECO:0000256" key="4">
    <source>
        <dbReference type="ARBA" id="ARBA00022801"/>
    </source>
</evidence>
<comment type="subunit">
    <text evidence="6">Consists of a catalytic RNA component (M1 or rnpB) and a protein subunit.</text>
</comment>
<keyword evidence="2 6" id="KW-0540">Nuclease</keyword>
<evidence type="ECO:0000256" key="5">
    <source>
        <dbReference type="ARBA" id="ARBA00022884"/>
    </source>
</evidence>
<comment type="similarity">
    <text evidence="6">Belongs to the RnpA family.</text>
</comment>
<dbReference type="NCBIfam" id="TIGR00188">
    <property type="entry name" value="rnpA"/>
    <property type="match status" value="1"/>
</dbReference>
<keyword evidence="9" id="KW-1185">Reference proteome</keyword>
<proteinExistence type="inferred from homology"/>
<evidence type="ECO:0000256" key="1">
    <source>
        <dbReference type="ARBA" id="ARBA00022694"/>
    </source>
</evidence>
<dbReference type="SUPFAM" id="SSF54211">
    <property type="entry name" value="Ribosomal protein S5 domain 2-like"/>
    <property type="match status" value="1"/>
</dbReference>
<keyword evidence="4 6" id="KW-0378">Hydrolase</keyword>
<dbReference type="InterPro" id="IPR020568">
    <property type="entry name" value="Ribosomal_Su5_D2-typ_SF"/>
</dbReference>
<keyword evidence="5 6" id="KW-0694">RNA-binding</keyword>
<evidence type="ECO:0000256" key="6">
    <source>
        <dbReference type="HAMAP-Rule" id="MF_00227"/>
    </source>
</evidence>
<gene>
    <name evidence="6 8" type="primary">rnpA</name>
    <name evidence="8" type="ORF">ISF26_21695</name>
</gene>
<evidence type="ECO:0000313" key="8">
    <source>
        <dbReference type="EMBL" id="UFP94327.1"/>
    </source>
</evidence>
<dbReference type="PANTHER" id="PTHR33992">
    <property type="entry name" value="RIBONUCLEASE P PROTEIN COMPONENT"/>
    <property type="match status" value="1"/>
</dbReference>
<dbReference type="GO" id="GO:0004526">
    <property type="term" value="F:ribonuclease P activity"/>
    <property type="evidence" value="ECO:0007669"/>
    <property type="project" value="UniProtKB-EC"/>
</dbReference>
<dbReference type="InterPro" id="IPR014721">
    <property type="entry name" value="Ribsml_uS5_D2-typ_fold_subgr"/>
</dbReference>
<dbReference type="RefSeq" id="WP_230841386.1">
    <property type="nucleotide sequence ID" value="NZ_CP063845.1"/>
</dbReference>
<name>A0ABY3PLR4_9CYAN</name>
<dbReference type="EMBL" id="CP063845">
    <property type="protein sequence ID" value="UFP94327.1"/>
    <property type="molecule type" value="Genomic_DNA"/>
</dbReference>
<dbReference type="Gene3D" id="3.30.230.10">
    <property type="match status" value="1"/>
</dbReference>
<protein>
    <recommendedName>
        <fullName evidence="6 7">Ribonuclease P protein component</fullName>
        <shortName evidence="6">RNase P protein</shortName>
        <shortName evidence="6">RNaseP protein</shortName>
        <ecNumber evidence="6 7">3.1.26.5</ecNumber>
    </recommendedName>
    <alternativeName>
        <fullName evidence="6">Protein C5</fullName>
    </alternativeName>
</protein>
<dbReference type="InterPro" id="IPR000100">
    <property type="entry name" value="RNase_P"/>
</dbReference>
<dbReference type="HAMAP" id="MF_00227">
    <property type="entry name" value="RNase_P"/>
    <property type="match status" value="1"/>
</dbReference>
<reference evidence="8 9" key="1">
    <citation type="journal article" date="2021" name="Genome Biol. Evol.">
        <title>Complete Genome Sequencing of a Novel Gloeobacter Species from a Waterfall Cave in Mexico.</title>
        <authorList>
            <person name="Saw J.H."/>
            <person name="Cardona T."/>
            <person name="Montejano G."/>
        </authorList>
    </citation>
    <scope>NUCLEOTIDE SEQUENCE [LARGE SCALE GENOMIC DNA]</scope>
    <source>
        <strain evidence="8">MG652769</strain>
    </source>
</reference>
<evidence type="ECO:0000256" key="7">
    <source>
        <dbReference type="NCBIfam" id="TIGR00188"/>
    </source>
</evidence>
<dbReference type="Pfam" id="PF00825">
    <property type="entry name" value="Ribonuclease_P"/>
    <property type="match status" value="1"/>
</dbReference>
<keyword evidence="3 6" id="KW-0255">Endonuclease</keyword>
<evidence type="ECO:0000256" key="2">
    <source>
        <dbReference type="ARBA" id="ARBA00022722"/>
    </source>
</evidence>
<dbReference type="EC" id="3.1.26.5" evidence="6 7"/>
<keyword evidence="1 6" id="KW-0819">tRNA processing</keyword>
<comment type="catalytic activity">
    <reaction evidence="6">
        <text>Endonucleolytic cleavage of RNA, removing 5'-extranucleotides from tRNA precursor.</text>
        <dbReference type="EC" id="3.1.26.5"/>
    </reaction>
</comment>
<organism evidence="8 9">
    <name type="scientific">Gloeobacter morelensis MG652769</name>
    <dbReference type="NCBI Taxonomy" id="2781736"/>
    <lineage>
        <taxon>Bacteria</taxon>
        <taxon>Bacillati</taxon>
        <taxon>Cyanobacteriota</taxon>
        <taxon>Cyanophyceae</taxon>
        <taxon>Gloeobacterales</taxon>
        <taxon>Gloeobacteraceae</taxon>
        <taxon>Gloeobacter</taxon>
        <taxon>Gloeobacter morelensis</taxon>
    </lineage>
</organism>
<evidence type="ECO:0000256" key="3">
    <source>
        <dbReference type="ARBA" id="ARBA00022759"/>
    </source>
</evidence>
<comment type="function">
    <text evidence="6">RNaseP catalyzes the removal of the 5'-leader sequence from pre-tRNA to produce the mature 5'-terminus. It can also cleave other RNA substrates such as 4.5S RNA. The protein component plays an auxiliary but essential role in vivo by binding to the 5'-leader sequence and broadening the substrate specificity of the ribozyme.</text>
</comment>
<sequence>MLPGEHRLRARRDFELVHRRAKRYTSSHLQLLVLKADPAPTRIGITTSRKVGNAVHRNRYRRLIRESLRRVLLKLASGYKIVIVVRPQPEGAFVPSYGEICEQVNRLLVLAGLLPSATNTRNAD</sequence>
<evidence type="ECO:0000313" key="9">
    <source>
        <dbReference type="Proteomes" id="UP001054846"/>
    </source>
</evidence>